<keyword evidence="7" id="KW-0732">Signal</keyword>
<evidence type="ECO:0000256" key="7">
    <source>
        <dbReference type="SAM" id="SignalP"/>
    </source>
</evidence>
<dbReference type="GO" id="GO:0005765">
    <property type="term" value="C:lysosomal membrane"/>
    <property type="evidence" value="ECO:0007669"/>
    <property type="project" value="InterPro"/>
</dbReference>
<feature type="chain" id="PRO_5006829279" description="TMEM9 family protein" evidence="7">
    <location>
        <begin position="18"/>
        <end position="186"/>
    </location>
</feature>
<evidence type="ECO:0000313" key="8">
    <source>
        <dbReference type="EMBL" id="ACD12008.1"/>
    </source>
</evidence>
<dbReference type="PANTHER" id="PTHR13064">
    <property type="entry name" value="TRANSMEMBRANE PROTEIN 9 FAMILY MEMBER"/>
    <property type="match status" value="1"/>
</dbReference>
<sequence length="186" mass="21319">MKIILILFSMILLGVDCKEGYGVGKDGCKCVCPSPEVVNGSKSDRKLYIGNVPPLKCTCDGVILPQVSDDVRGKEKEFCPRCECKYESRNTTTIKVVVILIIWVISLLVVYMLFLMCLDPLLNKRSSAYEEHTNEEVNLDEPVPTLQRPRTVSTNVLNRVGQQQDRWKRQVQEQRRNIYDRHTMLN</sequence>
<keyword evidence="4 6" id="KW-1133">Transmembrane helix</keyword>
<evidence type="ECO:0000256" key="5">
    <source>
        <dbReference type="ARBA" id="ARBA00023136"/>
    </source>
</evidence>
<feature type="signal peptide" evidence="7">
    <location>
        <begin position="1"/>
        <end position="17"/>
    </location>
</feature>
<keyword evidence="3 6" id="KW-0812">Transmembrane</keyword>
<dbReference type="Pfam" id="PF05434">
    <property type="entry name" value="Tmemb_9"/>
    <property type="match status" value="1"/>
</dbReference>
<organism evidence="8">
    <name type="scientific">Isometrus maculatus</name>
    <name type="common">Lesser brown scorpion</name>
    <name type="synonym">Scorpio maculatus</name>
    <dbReference type="NCBI Taxonomy" id="497827"/>
    <lineage>
        <taxon>Eukaryota</taxon>
        <taxon>Metazoa</taxon>
        <taxon>Ecdysozoa</taxon>
        <taxon>Arthropoda</taxon>
        <taxon>Chelicerata</taxon>
        <taxon>Arachnida</taxon>
        <taxon>Scorpiones</taxon>
        <taxon>Buthida</taxon>
        <taxon>Buthoidea</taxon>
        <taxon>Buthidae</taxon>
        <taxon>Isometrus</taxon>
    </lineage>
</organism>
<reference evidence="8" key="1">
    <citation type="submission" date="2007-10" db="EMBL/GenBank/DDBJ databases">
        <title>Classification and functional annotation of ESTs from venom glands of Isometrus maculatus.</title>
        <authorList>
            <person name="Li W."/>
            <person name="Ma Y."/>
            <person name="Zhao R."/>
            <person name="Cao Z."/>
        </authorList>
    </citation>
    <scope>NUCLEOTIDE SEQUENCE</scope>
    <source>
        <tissue evidence="8">Venom gland</tissue>
    </source>
</reference>
<keyword evidence="5 6" id="KW-0472">Membrane</keyword>
<comment type="subcellular location">
    <subcellularLocation>
        <location evidence="1">Membrane</location>
    </subcellularLocation>
</comment>
<proteinExistence type="evidence at transcript level"/>
<dbReference type="PANTHER" id="PTHR13064:SF6">
    <property type="entry name" value="TRANSMEMBRANE PROTEIN 9"/>
    <property type="match status" value="1"/>
</dbReference>
<dbReference type="AlphaFoldDB" id="A0A0U1U058"/>
<dbReference type="EMBL" id="EU252459">
    <property type="protein sequence ID" value="ACD12008.1"/>
    <property type="molecule type" value="mRNA"/>
</dbReference>
<evidence type="ECO:0000256" key="4">
    <source>
        <dbReference type="ARBA" id="ARBA00022989"/>
    </source>
</evidence>
<evidence type="ECO:0000256" key="1">
    <source>
        <dbReference type="ARBA" id="ARBA00004370"/>
    </source>
</evidence>
<evidence type="ECO:0000256" key="6">
    <source>
        <dbReference type="SAM" id="Phobius"/>
    </source>
</evidence>
<evidence type="ECO:0008006" key="9">
    <source>
        <dbReference type="Google" id="ProtNLM"/>
    </source>
</evidence>
<name>A0A0U1U058_ISOMC</name>
<accession>A0A0U1U058</accession>
<dbReference type="InterPro" id="IPR008853">
    <property type="entry name" value="TMEM9/TMEM9B"/>
</dbReference>
<evidence type="ECO:0000256" key="3">
    <source>
        <dbReference type="ARBA" id="ARBA00022692"/>
    </source>
</evidence>
<comment type="similarity">
    <text evidence="2">Belongs to the TMEM9 family.</text>
</comment>
<protein>
    <recommendedName>
        <fullName evidence="9">TMEM9 family protein</fullName>
    </recommendedName>
</protein>
<evidence type="ECO:0000256" key="2">
    <source>
        <dbReference type="ARBA" id="ARBA00007264"/>
    </source>
</evidence>
<feature type="transmembrane region" description="Helical" evidence="6">
    <location>
        <begin position="96"/>
        <end position="118"/>
    </location>
</feature>